<accession>A0AAU8CDW9</accession>
<gene>
    <name evidence="2" type="ORF">ABSL23_15335</name>
</gene>
<feature type="compositionally biased region" description="Low complexity" evidence="1">
    <location>
        <begin position="13"/>
        <end position="38"/>
    </location>
</feature>
<feature type="compositionally biased region" description="Polar residues" evidence="1">
    <location>
        <begin position="1"/>
        <end position="12"/>
    </location>
</feature>
<dbReference type="RefSeq" id="WP_353634403.1">
    <property type="nucleotide sequence ID" value="NZ_CP159204.1"/>
</dbReference>
<dbReference type="GeneID" id="91110550"/>
<organism evidence="2">
    <name type="scientific">Halobacterium sp. NMX12-1</name>
    <dbReference type="NCBI Taxonomy" id="3166650"/>
    <lineage>
        <taxon>Archaea</taxon>
        <taxon>Methanobacteriati</taxon>
        <taxon>Methanobacteriota</taxon>
        <taxon>Stenosarchaea group</taxon>
        <taxon>Halobacteria</taxon>
        <taxon>Halobacteriales</taxon>
        <taxon>Halobacteriaceae</taxon>
        <taxon>Halobacterium</taxon>
    </lineage>
</organism>
<dbReference type="KEGG" id="hanx:ABSL23_15335"/>
<reference evidence="2" key="1">
    <citation type="submission" date="2024-06" db="EMBL/GenBank/DDBJ databases">
        <title>Genome Sequence of an extremely halophilic archaeon isolated from Permian era halite, Salado Formation, Carlsbad, New Mexico: Halobacterium sp. strain NMX12-1.</title>
        <authorList>
            <person name="Sotoa L."/>
            <person name="DasSarma P."/>
            <person name="Anton B.P."/>
            <person name="Vincze T."/>
            <person name="Verma I."/>
            <person name="Eralp B."/>
            <person name="Powers D.W."/>
            <person name="Dozier B.L."/>
            <person name="Roberts R.J."/>
            <person name="DasSarma S."/>
        </authorList>
    </citation>
    <scope>NUCLEOTIDE SEQUENCE</scope>
    <source>
        <strain evidence="2">NMX12-1</strain>
    </source>
</reference>
<dbReference type="AlphaFoldDB" id="A0AAU8CDW9"/>
<name>A0AAU8CDW9_9EURY</name>
<dbReference type="EMBL" id="CP159204">
    <property type="protein sequence ID" value="XCF16598.1"/>
    <property type="molecule type" value="Genomic_DNA"/>
</dbReference>
<sequence length="71" mass="7327">MITHPQYATESSPTTDAPTEATPAETAAQATPPADDAASWVARCQSQFDAGGSARLRNLADDANHAMPDGV</sequence>
<proteinExistence type="predicted"/>
<evidence type="ECO:0000256" key="1">
    <source>
        <dbReference type="SAM" id="MobiDB-lite"/>
    </source>
</evidence>
<protein>
    <submittedName>
        <fullName evidence="2">Uncharacterized protein</fullName>
    </submittedName>
</protein>
<feature type="region of interest" description="Disordered" evidence="1">
    <location>
        <begin position="1"/>
        <end position="38"/>
    </location>
</feature>
<evidence type="ECO:0000313" key="2">
    <source>
        <dbReference type="EMBL" id="XCF16598.1"/>
    </source>
</evidence>